<name>A0A4P9WDA1_9FUNG</name>
<dbReference type="AlphaFoldDB" id="A0A4P9WDA1"/>
<sequence length="263" mass="28293">MRSKNGLAAQCDGDMHGEKKHDRVDELGRAARWNRVGHGSAGVGRKSGVTGERQGFGTKKGLSDFFTKLLSAATDLAPSVIGTSRTGRGWDGGWVVEQILQERWAAAPARRSRLPIDTPAARSTAPSIPPIVLPKVDGARMLADGHGPGLPSDLPFNCQSGECAASHSYGQLGGQLSVGDSAVGLPPFATTTHHLSLPLLALASSLLLIYNVQFNSRCRTQVTLLILTSSQLESMTYRMFHAFIVRKKTRPISASSFATRWRY</sequence>
<evidence type="ECO:0000313" key="3">
    <source>
        <dbReference type="Proteomes" id="UP000269721"/>
    </source>
</evidence>
<dbReference type="Proteomes" id="UP000269721">
    <property type="component" value="Unassembled WGS sequence"/>
</dbReference>
<feature type="region of interest" description="Disordered" evidence="1">
    <location>
        <begin position="1"/>
        <end position="20"/>
    </location>
</feature>
<evidence type="ECO:0000313" key="2">
    <source>
        <dbReference type="EMBL" id="RKO90669.1"/>
    </source>
</evidence>
<dbReference type="EMBL" id="KZ995440">
    <property type="protein sequence ID" value="RKO90669.1"/>
    <property type="molecule type" value="Genomic_DNA"/>
</dbReference>
<gene>
    <name evidence="2" type="ORF">BDK51DRAFT_44953</name>
</gene>
<reference evidence="3" key="1">
    <citation type="journal article" date="2018" name="Nat. Microbiol.">
        <title>Leveraging single-cell genomics to expand the fungal tree of life.</title>
        <authorList>
            <person name="Ahrendt S.R."/>
            <person name="Quandt C.A."/>
            <person name="Ciobanu D."/>
            <person name="Clum A."/>
            <person name="Salamov A."/>
            <person name="Andreopoulos B."/>
            <person name="Cheng J.F."/>
            <person name="Woyke T."/>
            <person name="Pelin A."/>
            <person name="Henrissat B."/>
            <person name="Reynolds N.K."/>
            <person name="Benny G.L."/>
            <person name="Smith M.E."/>
            <person name="James T.Y."/>
            <person name="Grigoriev I.V."/>
        </authorList>
    </citation>
    <scope>NUCLEOTIDE SEQUENCE [LARGE SCALE GENOMIC DNA]</scope>
</reference>
<evidence type="ECO:0000256" key="1">
    <source>
        <dbReference type="SAM" id="MobiDB-lite"/>
    </source>
</evidence>
<protein>
    <submittedName>
        <fullName evidence="2">Uncharacterized protein</fullName>
    </submittedName>
</protein>
<keyword evidence="3" id="KW-1185">Reference proteome</keyword>
<accession>A0A4P9WDA1</accession>
<proteinExistence type="predicted"/>
<organism evidence="2 3">
    <name type="scientific">Blyttiomyces helicus</name>
    <dbReference type="NCBI Taxonomy" id="388810"/>
    <lineage>
        <taxon>Eukaryota</taxon>
        <taxon>Fungi</taxon>
        <taxon>Fungi incertae sedis</taxon>
        <taxon>Chytridiomycota</taxon>
        <taxon>Chytridiomycota incertae sedis</taxon>
        <taxon>Chytridiomycetes</taxon>
        <taxon>Chytridiomycetes incertae sedis</taxon>
        <taxon>Blyttiomyces</taxon>
    </lineage>
</organism>